<dbReference type="Pfam" id="PF00619">
    <property type="entry name" value="CARD"/>
    <property type="match status" value="1"/>
</dbReference>
<gene>
    <name evidence="9" type="ORF">ROHU_005912</name>
</gene>
<dbReference type="InterPro" id="IPR036427">
    <property type="entry name" value="Bromodomain-like_sf"/>
</dbReference>
<dbReference type="SMART" id="SM00297">
    <property type="entry name" value="BROMO"/>
    <property type="match status" value="1"/>
</dbReference>
<evidence type="ECO:0000256" key="3">
    <source>
        <dbReference type="ARBA" id="ARBA00023117"/>
    </source>
</evidence>
<evidence type="ECO:0000313" key="10">
    <source>
        <dbReference type="Proteomes" id="UP000290572"/>
    </source>
</evidence>
<evidence type="ECO:0000256" key="4">
    <source>
        <dbReference type="PROSITE-ProRule" id="PRU00035"/>
    </source>
</evidence>
<dbReference type="STRING" id="84645.A0A498MU21"/>
<evidence type="ECO:0000259" key="7">
    <source>
        <dbReference type="PROSITE" id="PS50864"/>
    </source>
</evidence>
<dbReference type="GO" id="GO:0005829">
    <property type="term" value="C:cytosol"/>
    <property type="evidence" value="ECO:0007669"/>
    <property type="project" value="UniProtKB-SubCell"/>
</dbReference>
<feature type="domain" description="SAND" evidence="7">
    <location>
        <begin position="1"/>
        <end position="71"/>
    </location>
</feature>
<dbReference type="PROSITE" id="PS50864">
    <property type="entry name" value="SAND"/>
    <property type="match status" value="1"/>
</dbReference>
<dbReference type="Gene3D" id="1.10.533.10">
    <property type="entry name" value="Death Domain, Fas"/>
    <property type="match status" value="1"/>
</dbReference>
<comment type="subcellular location">
    <subcellularLocation>
        <location evidence="1">Cytoplasm</location>
        <location evidence="1">Cytosol</location>
    </subcellularLocation>
</comment>
<dbReference type="Pfam" id="PF00439">
    <property type="entry name" value="Bromodomain"/>
    <property type="match status" value="1"/>
</dbReference>
<dbReference type="PRINTS" id="PR00503">
    <property type="entry name" value="BROMODOMAIN"/>
</dbReference>
<dbReference type="PANTHER" id="PTHR46386:SF1">
    <property type="entry name" value="NUCLEAR BODY PROTEIN SP140-LIKE PROTEIN"/>
    <property type="match status" value="1"/>
</dbReference>
<dbReference type="Pfam" id="PF23679">
    <property type="entry name" value="UPA-FIIND"/>
    <property type="match status" value="1"/>
</dbReference>
<dbReference type="EMBL" id="QBIY01012377">
    <property type="protein sequence ID" value="RXN25369.1"/>
    <property type="molecule type" value="Genomic_DNA"/>
</dbReference>
<dbReference type="GO" id="GO:0000981">
    <property type="term" value="F:DNA-binding transcription factor activity, RNA polymerase II-specific"/>
    <property type="evidence" value="ECO:0007669"/>
    <property type="project" value="TreeGrafter"/>
</dbReference>
<dbReference type="GO" id="GO:0042981">
    <property type="term" value="P:regulation of apoptotic process"/>
    <property type="evidence" value="ECO:0007669"/>
    <property type="project" value="InterPro"/>
</dbReference>
<sequence length="394" mass="45774">MPVTCVSLTGTLYKYRFRSGSRGKCIRTEERWFTPEEFVKQEPTLTNGNWRKDILCHGKTLNFLLKHCQYLLLCVYREDTQKVFVKDPRKTVPRYSEFITQPMWLDRIKQKLESGAYRTVGAFVSDFQLIFSNCRIFNRDNEFGQMGARLKKMFEEEFQKIFSINGLGNMEPAGPLYDIDCSDGSISGLHLPHCEIFSEEDMDCLTVAHLTGGNVAIMNPLKVTEAHVMIDIEDLSLFGLIKRMIFPPSPVTAQTEVFKFNFGPNYHPTFEVFVNVRKKEVKLSLIDNTERREVWPPRRILLTESEFVNNILRYMPRLIRRVSSAMEIADGLMAKNMITNEIYSKVRAVVTPQERMRLLWDALNSGGDSVKAEFYRLLKENEPHLVNELYFVDQ</sequence>
<dbReference type="AlphaFoldDB" id="A0A498MU21"/>
<dbReference type="InterPro" id="IPR025307">
    <property type="entry name" value="FIIND_dom"/>
</dbReference>
<keyword evidence="3 4" id="KW-0103">Bromodomain</keyword>
<protein>
    <submittedName>
        <fullName evidence="9">Nuclear body protein SP140 isoform X1</fullName>
    </submittedName>
</protein>
<organism evidence="9 10">
    <name type="scientific">Labeo rohita</name>
    <name type="common">Indian major carp</name>
    <name type="synonym">Cyprinus rohita</name>
    <dbReference type="NCBI Taxonomy" id="84645"/>
    <lineage>
        <taxon>Eukaryota</taxon>
        <taxon>Metazoa</taxon>
        <taxon>Chordata</taxon>
        <taxon>Craniata</taxon>
        <taxon>Vertebrata</taxon>
        <taxon>Euteleostomi</taxon>
        <taxon>Actinopterygii</taxon>
        <taxon>Neopterygii</taxon>
        <taxon>Teleostei</taxon>
        <taxon>Ostariophysi</taxon>
        <taxon>Cypriniformes</taxon>
        <taxon>Cyprinidae</taxon>
        <taxon>Labeoninae</taxon>
        <taxon>Labeonini</taxon>
        <taxon>Labeo</taxon>
    </lineage>
</organism>
<evidence type="ECO:0000256" key="2">
    <source>
        <dbReference type="ARBA" id="ARBA00022490"/>
    </source>
</evidence>
<dbReference type="InterPro" id="IPR001315">
    <property type="entry name" value="CARD"/>
</dbReference>
<dbReference type="PROSITE" id="PS51830">
    <property type="entry name" value="FIIND"/>
    <property type="match status" value="1"/>
</dbReference>
<dbReference type="SUPFAM" id="SSF47986">
    <property type="entry name" value="DEATH domain"/>
    <property type="match status" value="1"/>
</dbReference>
<evidence type="ECO:0000259" key="5">
    <source>
        <dbReference type="PROSITE" id="PS50014"/>
    </source>
</evidence>
<dbReference type="InterPro" id="IPR000770">
    <property type="entry name" value="SAND_dom"/>
</dbReference>
<dbReference type="SUPFAM" id="SSF47370">
    <property type="entry name" value="Bromodomain"/>
    <property type="match status" value="1"/>
</dbReference>
<feature type="domain" description="FIIND" evidence="8">
    <location>
        <begin position="104"/>
        <end position="394"/>
    </location>
</feature>
<dbReference type="InterPro" id="IPR010919">
    <property type="entry name" value="SAND-like_dom_sf"/>
</dbReference>
<dbReference type="SUPFAM" id="SSF63763">
    <property type="entry name" value="SAND domain-like"/>
    <property type="match status" value="1"/>
</dbReference>
<keyword evidence="2" id="KW-0963">Cytoplasm</keyword>
<evidence type="ECO:0000256" key="1">
    <source>
        <dbReference type="ARBA" id="ARBA00004514"/>
    </source>
</evidence>
<reference evidence="9 10" key="1">
    <citation type="submission" date="2018-03" db="EMBL/GenBank/DDBJ databases">
        <title>Draft genome sequence of Rohu Carp (Labeo rohita).</title>
        <authorList>
            <person name="Das P."/>
            <person name="Kushwaha B."/>
            <person name="Joshi C.G."/>
            <person name="Kumar D."/>
            <person name="Nagpure N.S."/>
            <person name="Sahoo L."/>
            <person name="Das S.P."/>
            <person name="Bit A."/>
            <person name="Patnaik S."/>
            <person name="Meher P.K."/>
            <person name="Jayasankar P."/>
            <person name="Koringa P.G."/>
            <person name="Patel N.V."/>
            <person name="Hinsu A.T."/>
            <person name="Kumar R."/>
            <person name="Pandey M."/>
            <person name="Agarwal S."/>
            <person name="Srivastava S."/>
            <person name="Singh M."/>
            <person name="Iquebal M.A."/>
            <person name="Jaiswal S."/>
            <person name="Angadi U.B."/>
            <person name="Kumar N."/>
            <person name="Raza M."/>
            <person name="Shah T.M."/>
            <person name="Rai A."/>
            <person name="Jena J.K."/>
        </authorList>
    </citation>
    <scope>NUCLEOTIDE SEQUENCE [LARGE SCALE GENOMIC DNA]</scope>
    <source>
        <strain evidence="9">DASCIFA01</strain>
        <tissue evidence="9">Testis</tissue>
    </source>
</reference>
<dbReference type="Pfam" id="PF13553">
    <property type="entry name" value="FIIND"/>
    <property type="match status" value="1"/>
</dbReference>
<dbReference type="Gene3D" id="1.20.920.10">
    <property type="entry name" value="Bromodomain-like"/>
    <property type="match status" value="1"/>
</dbReference>
<dbReference type="GO" id="GO:0003677">
    <property type="term" value="F:DNA binding"/>
    <property type="evidence" value="ECO:0007669"/>
    <property type="project" value="InterPro"/>
</dbReference>
<dbReference type="Pfam" id="PF01342">
    <property type="entry name" value="SAND"/>
    <property type="match status" value="1"/>
</dbReference>
<name>A0A498MU21_LABRO</name>
<dbReference type="InterPro" id="IPR043563">
    <property type="entry name" value="Sp110/Sp140/Sp140L-like"/>
</dbReference>
<dbReference type="Proteomes" id="UP000290572">
    <property type="component" value="Unassembled WGS sequence"/>
</dbReference>
<accession>A0A498MU21</accession>
<evidence type="ECO:0000259" key="8">
    <source>
        <dbReference type="PROSITE" id="PS51830"/>
    </source>
</evidence>
<proteinExistence type="predicted"/>
<evidence type="ECO:0000259" key="6">
    <source>
        <dbReference type="PROSITE" id="PS50209"/>
    </source>
</evidence>
<dbReference type="PROSITE" id="PS50209">
    <property type="entry name" value="CARD"/>
    <property type="match status" value="1"/>
</dbReference>
<feature type="domain" description="CARD" evidence="6">
    <location>
        <begin position="303"/>
        <end position="393"/>
    </location>
</feature>
<dbReference type="GO" id="GO:0005634">
    <property type="term" value="C:nucleus"/>
    <property type="evidence" value="ECO:0007669"/>
    <property type="project" value="TreeGrafter"/>
</dbReference>
<dbReference type="PANTHER" id="PTHR46386">
    <property type="entry name" value="NUCLEAR BODY PROTEIN SP140"/>
    <property type="match status" value="1"/>
</dbReference>
<dbReference type="SMART" id="SM00258">
    <property type="entry name" value="SAND"/>
    <property type="match status" value="1"/>
</dbReference>
<evidence type="ECO:0000313" key="9">
    <source>
        <dbReference type="EMBL" id="RXN25369.1"/>
    </source>
</evidence>
<dbReference type="InterPro" id="IPR011029">
    <property type="entry name" value="DEATH-like_dom_sf"/>
</dbReference>
<keyword evidence="10" id="KW-1185">Reference proteome</keyword>
<dbReference type="InterPro" id="IPR001487">
    <property type="entry name" value="Bromodomain"/>
</dbReference>
<dbReference type="PROSITE" id="PS50014">
    <property type="entry name" value="BROMODOMAIN_2"/>
    <property type="match status" value="1"/>
</dbReference>
<comment type="caution">
    <text evidence="9">The sequence shown here is derived from an EMBL/GenBank/DDBJ whole genome shotgun (WGS) entry which is preliminary data.</text>
</comment>
<dbReference type="Gene3D" id="3.10.390.10">
    <property type="entry name" value="SAND domain-like"/>
    <property type="match status" value="1"/>
</dbReference>
<feature type="domain" description="Bromo" evidence="5">
    <location>
        <begin position="87"/>
        <end position="145"/>
    </location>
</feature>